<dbReference type="EMBL" id="JBHSPA010000022">
    <property type="protein sequence ID" value="MFC5825463.1"/>
    <property type="molecule type" value="Genomic_DNA"/>
</dbReference>
<accession>A0ABW1CIN3</accession>
<sequence>MPSRSEGGRYLVLRLGERGREEAGRGRYADTRRVWAALVEEHICADDELRKFRR</sequence>
<evidence type="ECO:0000313" key="1">
    <source>
        <dbReference type="EMBL" id="MFC5825463.1"/>
    </source>
</evidence>
<protein>
    <submittedName>
        <fullName evidence="1">Uncharacterized protein</fullName>
    </submittedName>
</protein>
<name>A0ABW1CIN3_9ACTN</name>
<dbReference type="Proteomes" id="UP001596058">
    <property type="component" value="Unassembled WGS sequence"/>
</dbReference>
<organism evidence="1 2">
    <name type="scientific">Nonomuraea insulae</name>
    <dbReference type="NCBI Taxonomy" id="1616787"/>
    <lineage>
        <taxon>Bacteria</taxon>
        <taxon>Bacillati</taxon>
        <taxon>Actinomycetota</taxon>
        <taxon>Actinomycetes</taxon>
        <taxon>Streptosporangiales</taxon>
        <taxon>Streptosporangiaceae</taxon>
        <taxon>Nonomuraea</taxon>
    </lineage>
</organism>
<proteinExistence type="predicted"/>
<dbReference type="RefSeq" id="WP_379514981.1">
    <property type="nucleotide sequence ID" value="NZ_JBHSPA010000022.1"/>
</dbReference>
<keyword evidence="2" id="KW-1185">Reference proteome</keyword>
<comment type="caution">
    <text evidence="1">The sequence shown here is derived from an EMBL/GenBank/DDBJ whole genome shotgun (WGS) entry which is preliminary data.</text>
</comment>
<evidence type="ECO:0000313" key="2">
    <source>
        <dbReference type="Proteomes" id="UP001596058"/>
    </source>
</evidence>
<gene>
    <name evidence="1" type="ORF">ACFPZ3_16510</name>
</gene>
<reference evidence="2" key="1">
    <citation type="journal article" date="2019" name="Int. J. Syst. Evol. Microbiol.">
        <title>The Global Catalogue of Microorganisms (GCM) 10K type strain sequencing project: providing services to taxonomists for standard genome sequencing and annotation.</title>
        <authorList>
            <consortium name="The Broad Institute Genomics Platform"/>
            <consortium name="The Broad Institute Genome Sequencing Center for Infectious Disease"/>
            <person name="Wu L."/>
            <person name="Ma J."/>
        </authorList>
    </citation>
    <scope>NUCLEOTIDE SEQUENCE [LARGE SCALE GENOMIC DNA]</scope>
    <source>
        <strain evidence="2">CCUG 53903</strain>
    </source>
</reference>